<dbReference type="InterPro" id="IPR036291">
    <property type="entry name" value="NAD(P)-bd_dom_sf"/>
</dbReference>
<dbReference type="InterPro" id="IPR052228">
    <property type="entry name" value="Sec_Metab_Biosynth_Oxidored"/>
</dbReference>
<gene>
    <name evidence="2" type="ORF">N7494_012421</name>
</gene>
<dbReference type="Proteomes" id="UP001220324">
    <property type="component" value="Unassembled WGS sequence"/>
</dbReference>
<sequence length="308" mass="33546">MAQTLTQIRNWNATLKAARPNMVALFVGGTGGIGRSTAVKLAGAVATPTIFIVGRNEKEGAEVLEELKSTNNNGTYSFLSADASHLREVDAVCQKLKPELSSLDLLFMTIGGLSFSKIEGDNNIDVNHILRYYSRMRFIQNLIPALEASKSPRVVSILGGGKEIKIEEDNFDLKKSWSFTGGAGYASTMVSVAHEKLASENPSISFIHGFPGVVSTPLFKKFLGPIFGSIVGFLSTPVSMSSSESGEWHTYLSTAEQFKSKDASGNGSYILNYDGKDLTNEAIMTELREKDFPTIVWKHTLDTFEKLA</sequence>
<keyword evidence="3" id="KW-1185">Reference proteome</keyword>
<comment type="caution">
    <text evidence="2">The sequence shown here is derived from an EMBL/GenBank/DDBJ whole genome shotgun (WGS) entry which is preliminary data.</text>
</comment>
<evidence type="ECO:0000313" key="2">
    <source>
        <dbReference type="EMBL" id="KAJ5525771.1"/>
    </source>
</evidence>
<dbReference type="Gene3D" id="3.40.50.720">
    <property type="entry name" value="NAD(P)-binding Rossmann-like Domain"/>
    <property type="match status" value="1"/>
</dbReference>
<reference evidence="2 3" key="1">
    <citation type="journal article" date="2023" name="IMA Fungus">
        <title>Comparative genomic study of the Penicillium genus elucidates a diverse pangenome and 15 lateral gene transfer events.</title>
        <authorList>
            <person name="Petersen C."/>
            <person name="Sorensen T."/>
            <person name="Nielsen M.R."/>
            <person name="Sondergaard T.E."/>
            <person name="Sorensen J.L."/>
            <person name="Fitzpatrick D.A."/>
            <person name="Frisvad J.C."/>
            <person name="Nielsen K.L."/>
        </authorList>
    </citation>
    <scope>NUCLEOTIDE SEQUENCE [LARGE SCALE GENOMIC DNA]</scope>
    <source>
        <strain evidence="2 3">IBT 35679</strain>
    </source>
</reference>
<accession>A0AAD6GA21</accession>
<dbReference type="SUPFAM" id="SSF51735">
    <property type="entry name" value="NAD(P)-binding Rossmann-fold domains"/>
    <property type="match status" value="1"/>
</dbReference>
<dbReference type="Pfam" id="PF00106">
    <property type="entry name" value="adh_short"/>
    <property type="match status" value="1"/>
</dbReference>
<name>A0AAD6GA21_9EURO</name>
<proteinExistence type="predicted"/>
<organism evidence="2 3">
    <name type="scientific">Penicillium frequentans</name>
    <dbReference type="NCBI Taxonomy" id="3151616"/>
    <lineage>
        <taxon>Eukaryota</taxon>
        <taxon>Fungi</taxon>
        <taxon>Dikarya</taxon>
        <taxon>Ascomycota</taxon>
        <taxon>Pezizomycotina</taxon>
        <taxon>Eurotiomycetes</taxon>
        <taxon>Eurotiomycetidae</taxon>
        <taxon>Eurotiales</taxon>
        <taxon>Aspergillaceae</taxon>
        <taxon>Penicillium</taxon>
    </lineage>
</organism>
<dbReference type="AlphaFoldDB" id="A0AAD6GA21"/>
<keyword evidence="1" id="KW-0560">Oxidoreductase</keyword>
<dbReference type="GO" id="GO:0016491">
    <property type="term" value="F:oxidoreductase activity"/>
    <property type="evidence" value="ECO:0007669"/>
    <property type="project" value="UniProtKB-KW"/>
</dbReference>
<dbReference type="PANTHER" id="PTHR47534:SF3">
    <property type="entry name" value="ALCOHOL DEHYDROGENASE-LIKE C-TERMINAL DOMAIN-CONTAINING PROTEIN"/>
    <property type="match status" value="1"/>
</dbReference>
<evidence type="ECO:0000313" key="3">
    <source>
        <dbReference type="Proteomes" id="UP001220324"/>
    </source>
</evidence>
<dbReference type="PANTHER" id="PTHR47534">
    <property type="entry name" value="YALI0E05731P"/>
    <property type="match status" value="1"/>
</dbReference>
<evidence type="ECO:0000256" key="1">
    <source>
        <dbReference type="ARBA" id="ARBA00023002"/>
    </source>
</evidence>
<dbReference type="InterPro" id="IPR002347">
    <property type="entry name" value="SDR_fam"/>
</dbReference>
<dbReference type="EMBL" id="JAQIZZ010000008">
    <property type="protein sequence ID" value="KAJ5525771.1"/>
    <property type="molecule type" value="Genomic_DNA"/>
</dbReference>
<protein>
    <submittedName>
        <fullName evidence="2">Short-chain dehydrogenases/reductase</fullName>
    </submittedName>
</protein>